<reference evidence="1" key="2">
    <citation type="submission" date="2020-11" db="EMBL/GenBank/DDBJ databases">
        <authorList>
            <person name="McCartney M.A."/>
            <person name="Auch B."/>
            <person name="Kono T."/>
            <person name="Mallez S."/>
            <person name="Becker A."/>
            <person name="Gohl D.M."/>
            <person name="Silverstein K.A.T."/>
            <person name="Koren S."/>
            <person name="Bechman K.B."/>
            <person name="Herman A."/>
            <person name="Abrahante J.E."/>
            <person name="Garbe J."/>
        </authorList>
    </citation>
    <scope>NUCLEOTIDE SEQUENCE</scope>
    <source>
        <strain evidence="1">Duluth1</strain>
        <tissue evidence="1">Whole animal</tissue>
    </source>
</reference>
<dbReference type="EMBL" id="JAIWYP010000002">
    <property type="protein sequence ID" value="KAH3874516.1"/>
    <property type="molecule type" value="Genomic_DNA"/>
</dbReference>
<reference evidence="1" key="1">
    <citation type="journal article" date="2019" name="bioRxiv">
        <title>The Genome of the Zebra Mussel, Dreissena polymorpha: A Resource for Invasive Species Research.</title>
        <authorList>
            <person name="McCartney M.A."/>
            <person name="Auch B."/>
            <person name="Kono T."/>
            <person name="Mallez S."/>
            <person name="Zhang Y."/>
            <person name="Obille A."/>
            <person name="Becker A."/>
            <person name="Abrahante J.E."/>
            <person name="Garbe J."/>
            <person name="Badalamenti J.P."/>
            <person name="Herman A."/>
            <person name="Mangelson H."/>
            <person name="Liachko I."/>
            <person name="Sullivan S."/>
            <person name="Sone E.D."/>
            <person name="Koren S."/>
            <person name="Silverstein K.A.T."/>
            <person name="Beckman K.B."/>
            <person name="Gohl D.M."/>
        </authorList>
    </citation>
    <scope>NUCLEOTIDE SEQUENCE</scope>
    <source>
        <strain evidence="1">Duluth1</strain>
        <tissue evidence="1">Whole animal</tissue>
    </source>
</reference>
<dbReference type="Proteomes" id="UP000828390">
    <property type="component" value="Unassembled WGS sequence"/>
</dbReference>
<proteinExistence type="predicted"/>
<keyword evidence="2" id="KW-1185">Reference proteome</keyword>
<accession>A0A9D4RML2</accession>
<comment type="caution">
    <text evidence="1">The sequence shown here is derived from an EMBL/GenBank/DDBJ whole genome shotgun (WGS) entry which is preliminary data.</text>
</comment>
<protein>
    <submittedName>
        <fullName evidence="1">Uncharacterized protein</fullName>
    </submittedName>
</protein>
<organism evidence="1 2">
    <name type="scientific">Dreissena polymorpha</name>
    <name type="common">Zebra mussel</name>
    <name type="synonym">Mytilus polymorpha</name>
    <dbReference type="NCBI Taxonomy" id="45954"/>
    <lineage>
        <taxon>Eukaryota</taxon>
        <taxon>Metazoa</taxon>
        <taxon>Spiralia</taxon>
        <taxon>Lophotrochozoa</taxon>
        <taxon>Mollusca</taxon>
        <taxon>Bivalvia</taxon>
        <taxon>Autobranchia</taxon>
        <taxon>Heteroconchia</taxon>
        <taxon>Euheterodonta</taxon>
        <taxon>Imparidentia</taxon>
        <taxon>Neoheterodontei</taxon>
        <taxon>Myida</taxon>
        <taxon>Dreissenoidea</taxon>
        <taxon>Dreissenidae</taxon>
        <taxon>Dreissena</taxon>
    </lineage>
</organism>
<sequence length="75" mass="8536">MSQFSFSLTVCCQNAHAAVTPNPRKQSQLLPGTVDPPLFNERPRCAEYQSGHQRRCVVSKEQRAVPKAINYEVRY</sequence>
<evidence type="ECO:0000313" key="1">
    <source>
        <dbReference type="EMBL" id="KAH3874516.1"/>
    </source>
</evidence>
<evidence type="ECO:0000313" key="2">
    <source>
        <dbReference type="Proteomes" id="UP000828390"/>
    </source>
</evidence>
<name>A0A9D4RML2_DREPO</name>
<dbReference type="AlphaFoldDB" id="A0A9D4RML2"/>
<gene>
    <name evidence="1" type="ORF">DPMN_037761</name>
</gene>